<evidence type="ECO:0000256" key="5">
    <source>
        <dbReference type="ARBA" id="ARBA00022801"/>
    </source>
</evidence>
<proteinExistence type="inferred from homology"/>
<dbReference type="Pfam" id="PF00884">
    <property type="entry name" value="Sulfatase"/>
    <property type="match status" value="1"/>
</dbReference>
<dbReference type="InterPro" id="IPR035874">
    <property type="entry name" value="IDS"/>
</dbReference>
<gene>
    <name evidence="8" type="ORF">HNQ92_002221</name>
</gene>
<keyword evidence="3" id="KW-0479">Metal-binding</keyword>
<dbReference type="GO" id="GO:0046872">
    <property type="term" value="F:metal ion binding"/>
    <property type="evidence" value="ECO:0007669"/>
    <property type="project" value="UniProtKB-KW"/>
</dbReference>
<feature type="domain" description="Sulfatase N-terminal" evidence="7">
    <location>
        <begin position="36"/>
        <end position="388"/>
    </location>
</feature>
<sequence length="494" mass="56315">MKLVTTAIIGFFCWVLVLISSGYKYLLAAEKRPKLNVLFISVDDLRPELGCYGNTQIKSPHIDQLAHNGLTFNKAYCQLAICNPSRASVLTGLRPDSTKVFDLETHFREKVPNVVTLPQYFKQQGYFTASFSKVFHLRDEPSWSEPEWKAPAKPFNGYALPANVELNKQNGELFKNKVKNSKKYGPPTERADVPDEAFVDGATAQKAIETLRRVKDQPFFLAVGFYRPHLPFIAPQKYWDLYDPAKIQVPESFLPAEVPRETRDMINLGFGELRTYHNMPDTGKVTKEQAKELIHGYYASVSYVDAQVGKVLEELKRLGLEKNTVVVLWGDHGWKLGDYGAWSKRSTMEVDARVPLIMRMPGMKAKGKQSHSLVELVDLYPSLCEAAGLPLPTHVQGKSFTKMLNNPSLKTKAAAITQHDWPKHLMAYSMRTDRYRYTRWQQRKAPYEVVQVELYDHQHDPGEKRNVAASANYAEVLKKVELQYQKGQKAGFYF</sequence>
<evidence type="ECO:0000313" key="8">
    <source>
        <dbReference type="EMBL" id="MBB5284078.1"/>
    </source>
</evidence>
<dbReference type="PANTHER" id="PTHR45953:SF1">
    <property type="entry name" value="IDURONATE 2-SULFATASE"/>
    <property type="match status" value="1"/>
</dbReference>
<dbReference type="InterPro" id="IPR000917">
    <property type="entry name" value="Sulfatase_N"/>
</dbReference>
<evidence type="ECO:0000256" key="2">
    <source>
        <dbReference type="ARBA" id="ARBA00008779"/>
    </source>
</evidence>
<keyword evidence="5" id="KW-0378">Hydrolase</keyword>
<keyword evidence="4" id="KW-0732">Signal</keyword>
<reference evidence="8 9" key="1">
    <citation type="submission" date="2020-08" db="EMBL/GenBank/DDBJ databases">
        <title>Genomic Encyclopedia of Type Strains, Phase IV (KMG-IV): sequencing the most valuable type-strain genomes for metagenomic binning, comparative biology and taxonomic classification.</title>
        <authorList>
            <person name="Goeker M."/>
        </authorList>
    </citation>
    <scope>NUCLEOTIDE SEQUENCE [LARGE SCALE GENOMIC DNA]</scope>
    <source>
        <strain evidence="8 9">DSM 105074</strain>
    </source>
</reference>
<dbReference type="CDD" id="cd16030">
    <property type="entry name" value="iduronate-2-sulfatase"/>
    <property type="match status" value="1"/>
</dbReference>
<dbReference type="EMBL" id="JACHGF010000003">
    <property type="protein sequence ID" value="MBB5284078.1"/>
    <property type="molecule type" value="Genomic_DNA"/>
</dbReference>
<comment type="cofactor">
    <cofactor evidence="1">
        <name>Ca(2+)</name>
        <dbReference type="ChEBI" id="CHEBI:29108"/>
    </cofactor>
</comment>
<dbReference type="Proteomes" id="UP000557307">
    <property type="component" value="Unassembled WGS sequence"/>
</dbReference>
<dbReference type="SUPFAM" id="SSF53649">
    <property type="entry name" value="Alkaline phosphatase-like"/>
    <property type="match status" value="1"/>
</dbReference>
<evidence type="ECO:0000313" key="9">
    <source>
        <dbReference type="Proteomes" id="UP000557307"/>
    </source>
</evidence>
<dbReference type="Gene3D" id="3.40.720.10">
    <property type="entry name" value="Alkaline Phosphatase, subunit A"/>
    <property type="match status" value="1"/>
</dbReference>
<keyword evidence="9" id="KW-1185">Reference proteome</keyword>
<keyword evidence="6" id="KW-0106">Calcium</keyword>
<evidence type="ECO:0000259" key="7">
    <source>
        <dbReference type="Pfam" id="PF00884"/>
    </source>
</evidence>
<evidence type="ECO:0000256" key="6">
    <source>
        <dbReference type="ARBA" id="ARBA00022837"/>
    </source>
</evidence>
<evidence type="ECO:0000256" key="1">
    <source>
        <dbReference type="ARBA" id="ARBA00001913"/>
    </source>
</evidence>
<dbReference type="GO" id="GO:0004423">
    <property type="term" value="F:iduronate-2-sulfatase activity"/>
    <property type="evidence" value="ECO:0007669"/>
    <property type="project" value="InterPro"/>
</dbReference>
<dbReference type="AlphaFoldDB" id="A0A840TVE3"/>
<evidence type="ECO:0000256" key="3">
    <source>
        <dbReference type="ARBA" id="ARBA00022723"/>
    </source>
</evidence>
<comment type="caution">
    <text evidence="8">The sequence shown here is derived from an EMBL/GenBank/DDBJ whole genome shotgun (WGS) entry which is preliminary data.</text>
</comment>
<dbReference type="InterPro" id="IPR017850">
    <property type="entry name" value="Alkaline_phosphatase_core_sf"/>
</dbReference>
<name>A0A840TVE3_9BACT</name>
<dbReference type="RefSeq" id="WP_184174045.1">
    <property type="nucleotide sequence ID" value="NZ_JACHGF010000003.1"/>
</dbReference>
<protein>
    <submittedName>
        <fullName evidence="8">Arylsulfatase A-like enzyme</fullName>
    </submittedName>
</protein>
<dbReference type="PANTHER" id="PTHR45953">
    <property type="entry name" value="IDURONATE 2-SULFATASE"/>
    <property type="match status" value="1"/>
</dbReference>
<accession>A0A840TVE3</accession>
<evidence type="ECO:0000256" key="4">
    <source>
        <dbReference type="ARBA" id="ARBA00022729"/>
    </source>
</evidence>
<organism evidence="8 9">
    <name type="scientific">Rhabdobacter roseus</name>
    <dbReference type="NCBI Taxonomy" id="1655419"/>
    <lineage>
        <taxon>Bacteria</taxon>
        <taxon>Pseudomonadati</taxon>
        <taxon>Bacteroidota</taxon>
        <taxon>Cytophagia</taxon>
        <taxon>Cytophagales</taxon>
        <taxon>Cytophagaceae</taxon>
        <taxon>Rhabdobacter</taxon>
    </lineage>
</organism>
<dbReference type="GO" id="GO:0005737">
    <property type="term" value="C:cytoplasm"/>
    <property type="evidence" value="ECO:0007669"/>
    <property type="project" value="TreeGrafter"/>
</dbReference>
<comment type="similarity">
    <text evidence="2">Belongs to the sulfatase family.</text>
</comment>